<dbReference type="InterPro" id="IPR036034">
    <property type="entry name" value="PDZ_sf"/>
</dbReference>
<feature type="domain" description="PDZ" evidence="2">
    <location>
        <begin position="785"/>
        <end position="861"/>
    </location>
</feature>
<dbReference type="Proteomes" id="UP001054902">
    <property type="component" value="Unassembled WGS sequence"/>
</dbReference>
<dbReference type="EMBL" id="BLLK01000020">
    <property type="protein sequence ID" value="GFH45031.1"/>
    <property type="molecule type" value="Genomic_DNA"/>
</dbReference>
<dbReference type="InterPro" id="IPR005114">
    <property type="entry name" value="Helicase_assoc"/>
</dbReference>
<feature type="compositionally biased region" description="Polar residues" evidence="1">
    <location>
        <begin position="256"/>
        <end position="270"/>
    </location>
</feature>
<dbReference type="InterPro" id="IPR001478">
    <property type="entry name" value="PDZ"/>
</dbReference>
<protein>
    <recommendedName>
        <fullName evidence="2">PDZ domain-containing protein</fullName>
    </recommendedName>
</protein>
<keyword evidence="4" id="KW-1185">Reference proteome</keyword>
<dbReference type="PANTHER" id="PTHR33418">
    <property type="entry name" value="HELICASE-ASSOCIATED"/>
    <property type="match status" value="1"/>
</dbReference>
<organism evidence="3 4">
    <name type="scientific">Chaetoceros tenuissimus</name>
    <dbReference type="NCBI Taxonomy" id="426638"/>
    <lineage>
        <taxon>Eukaryota</taxon>
        <taxon>Sar</taxon>
        <taxon>Stramenopiles</taxon>
        <taxon>Ochrophyta</taxon>
        <taxon>Bacillariophyta</taxon>
        <taxon>Coscinodiscophyceae</taxon>
        <taxon>Chaetocerotophycidae</taxon>
        <taxon>Chaetocerotales</taxon>
        <taxon>Chaetocerotaceae</taxon>
        <taxon>Chaetoceros</taxon>
    </lineage>
</organism>
<dbReference type="SMART" id="SM00228">
    <property type="entry name" value="PDZ"/>
    <property type="match status" value="4"/>
</dbReference>
<sequence>MSLTPGSPRVFGINVVIRSSGQLGILTKYIPSYGQQIRIIQHNSPFASCLQVYDLITHWNKIPVSNMLSVEFQKLVNQSQQNGQFALVIARYSEPLEVPGLTQLEQKKNEQASEPTKEVQPTQLEQKKNESTPAVVTKSNSSVPPPTSQPPPPKSNSIQKRGKSFEKRLEEFKLYKEKYGTVDIDGTIDKTLKNWTINVRYAYNKRMESMKNNQPLDMPNGGLKLDETKIQLLKEAGFRFEKYKNRKKSVNRLSPVTSMANDDSSIANRSDTSEGPEKVRRTRVRKSFEQRIEDMKKFIEENGHSFPSQEANSTLYHWASNIRNAYAAMEKGKEGITGIKLDEERMKMLNEIGFQFKRKRLSPGYISVSHPRGSTVDAEAAFDKRVADMKAFIEKNGHSFPSKSHGDPSLINWCANVRSAYRWQVIEKISKGMNISSARIDKLKAIGFDFGTQGLRVRKSSSQNSNEVIHFNDKFDKKVEELKKFKLVHGHLNVPKNEEYASLAGWIGNVKAARRYLIKGEKKGMKLDTYRIQALDRIGFNWGAGINKAIQNDYSFEAGFTMKPPVRSVISTKNADAWLLNSNTIKINTVGHSLLGAKIRKSPSRGGFIVVEVGESSPFRGRVDVGEVITHLQGRNMYSFQSTEVAAFLKTIIGGEIYVTLKKRVPEEKRLEYKFEEGIQRTIQCPKSNSTLGLALQYIESLEGFLVTGMLEESPLKDVLDIGDVITEIDGSKVTPTTMKSLMTNDSDTKLFTIKRIESNETNLLSSKKCEDKERYFIRKGDLYKGSGISKIVGEPTEKGLLISDIDPVGSLTSGIHVGDLIVKLNEDELSFLPPRHKFGRNLEIHLNKDDTYNIVFHRADKKTHLQEKSNVLSDVFLEEEVPFLDISKLPQVQAFDANSKDSIREANATNLKLQKENNRQLLGKRKIVYSLKRSVKPRNFKIVC</sequence>
<evidence type="ECO:0000313" key="3">
    <source>
        <dbReference type="EMBL" id="GFH45031.1"/>
    </source>
</evidence>
<evidence type="ECO:0000313" key="4">
    <source>
        <dbReference type="Proteomes" id="UP001054902"/>
    </source>
</evidence>
<feature type="compositionally biased region" description="Pro residues" evidence="1">
    <location>
        <begin position="143"/>
        <end position="154"/>
    </location>
</feature>
<feature type="domain" description="PDZ" evidence="2">
    <location>
        <begin position="690"/>
        <end position="758"/>
    </location>
</feature>
<accession>A0AAD3GZS9</accession>
<feature type="compositionally biased region" description="Basic and acidic residues" evidence="1">
    <location>
        <begin position="107"/>
        <end position="117"/>
    </location>
</feature>
<dbReference type="AlphaFoldDB" id="A0AAD3GZS9"/>
<dbReference type="SUPFAM" id="SSF50156">
    <property type="entry name" value="PDZ domain-like"/>
    <property type="match status" value="3"/>
</dbReference>
<dbReference type="PANTHER" id="PTHR33418:SF1">
    <property type="entry name" value="HELICASE-ASSOCIATED DOMAIN-CONTAINING PROTEIN"/>
    <property type="match status" value="1"/>
</dbReference>
<evidence type="ECO:0000259" key="2">
    <source>
        <dbReference type="SMART" id="SM00228"/>
    </source>
</evidence>
<feature type="domain" description="PDZ" evidence="2">
    <location>
        <begin position="21"/>
        <end position="93"/>
    </location>
</feature>
<feature type="domain" description="PDZ" evidence="2">
    <location>
        <begin position="593"/>
        <end position="665"/>
    </location>
</feature>
<feature type="region of interest" description="Disordered" evidence="1">
    <location>
        <begin position="107"/>
        <end position="162"/>
    </location>
</feature>
<proteinExistence type="predicted"/>
<reference evidence="3 4" key="1">
    <citation type="journal article" date="2021" name="Sci. Rep.">
        <title>The genome of the diatom Chaetoceros tenuissimus carries an ancient integrated fragment of an extant virus.</title>
        <authorList>
            <person name="Hongo Y."/>
            <person name="Kimura K."/>
            <person name="Takaki Y."/>
            <person name="Yoshida Y."/>
            <person name="Baba S."/>
            <person name="Kobayashi G."/>
            <person name="Nagasaki K."/>
            <person name="Hano T."/>
            <person name="Tomaru Y."/>
        </authorList>
    </citation>
    <scope>NUCLEOTIDE SEQUENCE [LARGE SCALE GENOMIC DNA]</scope>
    <source>
        <strain evidence="3 4">NIES-3715</strain>
    </source>
</reference>
<feature type="region of interest" description="Disordered" evidence="1">
    <location>
        <begin position="256"/>
        <end position="284"/>
    </location>
</feature>
<gene>
    <name evidence="3" type="ORF">CTEN210_01505</name>
</gene>
<evidence type="ECO:0000256" key="1">
    <source>
        <dbReference type="SAM" id="MobiDB-lite"/>
    </source>
</evidence>
<name>A0AAD3GZS9_9STRA</name>
<comment type="caution">
    <text evidence="3">The sequence shown here is derived from an EMBL/GenBank/DDBJ whole genome shotgun (WGS) entry which is preliminary data.</text>
</comment>
<dbReference type="Gene3D" id="6.10.140.530">
    <property type="match status" value="3"/>
</dbReference>
<dbReference type="Pfam" id="PF03457">
    <property type="entry name" value="HA"/>
    <property type="match status" value="3"/>
</dbReference>